<evidence type="ECO:0000256" key="9">
    <source>
        <dbReference type="ARBA" id="ARBA00022842"/>
    </source>
</evidence>
<organism evidence="19 20">
    <name type="scientific">Lactuca virosa</name>
    <dbReference type="NCBI Taxonomy" id="75947"/>
    <lineage>
        <taxon>Eukaryota</taxon>
        <taxon>Viridiplantae</taxon>
        <taxon>Streptophyta</taxon>
        <taxon>Embryophyta</taxon>
        <taxon>Tracheophyta</taxon>
        <taxon>Spermatophyta</taxon>
        <taxon>Magnoliopsida</taxon>
        <taxon>eudicotyledons</taxon>
        <taxon>Gunneridae</taxon>
        <taxon>Pentapetalae</taxon>
        <taxon>asterids</taxon>
        <taxon>campanulids</taxon>
        <taxon>Asterales</taxon>
        <taxon>Asteraceae</taxon>
        <taxon>Cichorioideae</taxon>
        <taxon>Cichorieae</taxon>
        <taxon>Lactucinae</taxon>
        <taxon>Lactuca</taxon>
    </lineage>
</organism>
<keyword evidence="10" id="KW-0229">DNA integration</keyword>
<dbReference type="PANTHER" id="PTHR37984">
    <property type="entry name" value="PROTEIN CBG26694"/>
    <property type="match status" value="1"/>
</dbReference>
<dbReference type="Pfam" id="PF24626">
    <property type="entry name" value="SH3_Tf2-1"/>
    <property type="match status" value="1"/>
</dbReference>
<dbReference type="AlphaFoldDB" id="A0AAU9MNA3"/>
<dbReference type="FunFam" id="3.30.70.270:FF:000026">
    <property type="entry name" value="Transposon Ty3-G Gag-Pol polyprotein"/>
    <property type="match status" value="1"/>
</dbReference>
<dbReference type="InterPro" id="IPR056924">
    <property type="entry name" value="SH3_Tf2-1"/>
</dbReference>
<dbReference type="InterPro" id="IPR036397">
    <property type="entry name" value="RNaseH_sf"/>
</dbReference>
<feature type="domain" description="Reverse transcriptase" evidence="17">
    <location>
        <begin position="12"/>
        <end position="191"/>
    </location>
</feature>
<evidence type="ECO:0000256" key="14">
    <source>
        <dbReference type="ARBA" id="ARBA00023172"/>
    </source>
</evidence>
<dbReference type="InterPro" id="IPR043502">
    <property type="entry name" value="DNA/RNA_pol_sf"/>
</dbReference>
<evidence type="ECO:0000256" key="3">
    <source>
        <dbReference type="ARBA" id="ARBA00022695"/>
    </source>
</evidence>
<evidence type="ECO:0000313" key="19">
    <source>
        <dbReference type="EMBL" id="CAH1427775.1"/>
    </source>
</evidence>
<dbReference type="Gene3D" id="3.30.420.10">
    <property type="entry name" value="Ribonuclease H-like superfamily/Ribonuclease H"/>
    <property type="match status" value="1"/>
</dbReference>
<dbReference type="PROSITE" id="PS50994">
    <property type="entry name" value="INTEGRASE"/>
    <property type="match status" value="1"/>
</dbReference>
<evidence type="ECO:0000256" key="8">
    <source>
        <dbReference type="ARBA" id="ARBA00022801"/>
    </source>
</evidence>
<evidence type="ECO:0000259" key="18">
    <source>
        <dbReference type="PROSITE" id="PS50994"/>
    </source>
</evidence>
<keyword evidence="1" id="KW-0645">Protease</keyword>
<keyword evidence="3" id="KW-0548">Nucleotidyltransferase</keyword>
<dbReference type="FunFam" id="3.10.10.10:FF:000007">
    <property type="entry name" value="Retrovirus-related Pol polyprotein from transposon 17.6-like Protein"/>
    <property type="match status" value="1"/>
</dbReference>
<evidence type="ECO:0000256" key="11">
    <source>
        <dbReference type="ARBA" id="ARBA00022918"/>
    </source>
</evidence>
<keyword evidence="8" id="KW-0378">Hydrolase</keyword>
<dbReference type="Pfam" id="PF17921">
    <property type="entry name" value="Integrase_H2C2"/>
    <property type="match status" value="1"/>
</dbReference>
<keyword evidence="12" id="KW-0239">DNA-directed DNA polymerase</keyword>
<evidence type="ECO:0000256" key="15">
    <source>
        <dbReference type="ARBA" id="ARBA00023268"/>
    </source>
</evidence>
<dbReference type="GO" id="GO:0004519">
    <property type="term" value="F:endonuclease activity"/>
    <property type="evidence" value="ECO:0007669"/>
    <property type="project" value="UniProtKB-KW"/>
</dbReference>
<protein>
    <recommendedName>
        <fullName evidence="21">Integrase catalytic domain-containing protein</fullName>
    </recommendedName>
</protein>
<evidence type="ECO:0000313" key="20">
    <source>
        <dbReference type="Proteomes" id="UP001157418"/>
    </source>
</evidence>
<evidence type="ECO:0000256" key="13">
    <source>
        <dbReference type="ARBA" id="ARBA00023125"/>
    </source>
</evidence>
<evidence type="ECO:0000256" key="6">
    <source>
        <dbReference type="ARBA" id="ARBA00022750"/>
    </source>
</evidence>
<accession>A0AAU9MNA3</accession>
<keyword evidence="7" id="KW-0255">Endonuclease</keyword>
<dbReference type="Pfam" id="PF17919">
    <property type="entry name" value="RT_RNaseH_2"/>
    <property type="match status" value="1"/>
</dbReference>
<dbReference type="InterPro" id="IPR012337">
    <property type="entry name" value="RNaseH-like_sf"/>
</dbReference>
<gene>
    <name evidence="19" type="ORF">LVIROSA_LOCUS14754</name>
</gene>
<evidence type="ECO:0000256" key="5">
    <source>
        <dbReference type="ARBA" id="ARBA00022723"/>
    </source>
</evidence>
<dbReference type="InterPro" id="IPR041577">
    <property type="entry name" value="RT_RNaseH_2"/>
</dbReference>
<evidence type="ECO:0000256" key="2">
    <source>
        <dbReference type="ARBA" id="ARBA00022679"/>
    </source>
</evidence>
<comment type="caution">
    <text evidence="19">The sequence shown here is derived from an EMBL/GenBank/DDBJ whole genome shotgun (WGS) entry which is preliminary data.</text>
</comment>
<dbReference type="GO" id="GO:0046872">
    <property type="term" value="F:metal ion binding"/>
    <property type="evidence" value="ECO:0007669"/>
    <property type="project" value="UniProtKB-KW"/>
</dbReference>
<dbReference type="GO" id="GO:0015074">
    <property type="term" value="P:DNA integration"/>
    <property type="evidence" value="ECO:0007669"/>
    <property type="project" value="UniProtKB-KW"/>
</dbReference>
<proteinExistence type="predicted"/>
<keyword evidence="6" id="KW-0064">Aspartyl protease</keyword>
<feature type="domain" description="Integrase catalytic" evidence="18">
    <location>
        <begin position="493"/>
        <end position="658"/>
    </location>
</feature>
<dbReference type="GO" id="GO:0003964">
    <property type="term" value="F:RNA-directed DNA polymerase activity"/>
    <property type="evidence" value="ECO:0007669"/>
    <property type="project" value="UniProtKB-KW"/>
</dbReference>
<keyword evidence="2" id="KW-0808">Transferase</keyword>
<dbReference type="InterPro" id="IPR000477">
    <property type="entry name" value="RT_dom"/>
</dbReference>
<dbReference type="GO" id="GO:0006508">
    <property type="term" value="P:proteolysis"/>
    <property type="evidence" value="ECO:0007669"/>
    <property type="project" value="UniProtKB-KW"/>
</dbReference>
<dbReference type="CDD" id="cd01647">
    <property type="entry name" value="RT_LTR"/>
    <property type="match status" value="1"/>
</dbReference>
<dbReference type="InterPro" id="IPR001584">
    <property type="entry name" value="Integrase_cat-core"/>
</dbReference>
<evidence type="ECO:0000256" key="1">
    <source>
        <dbReference type="ARBA" id="ARBA00022670"/>
    </source>
</evidence>
<feature type="region of interest" description="Disordered" evidence="16">
    <location>
        <begin position="796"/>
        <end position="816"/>
    </location>
</feature>
<dbReference type="Proteomes" id="UP001157418">
    <property type="component" value="Unassembled WGS sequence"/>
</dbReference>
<dbReference type="GO" id="GO:0006310">
    <property type="term" value="P:DNA recombination"/>
    <property type="evidence" value="ECO:0007669"/>
    <property type="project" value="UniProtKB-KW"/>
</dbReference>
<keyword evidence="9" id="KW-0460">Magnesium</keyword>
<evidence type="ECO:0000256" key="7">
    <source>
        <dbReference type="ARBA" id="ARBA00022759"/>
    </source>
</evidence>
<reference evidence="19 20" key="1">
    <citation type="submission" date="2022-01" db="EMBL/GenBank/DDBJ databases">
        <authorList>
            <person name="Xiong W."/>
            <person name="Schranz E."/>
        </authorList>
    </citation>
    <scope>NUCLEOTIDE SEQUENCE [LARGE SCALE GENOMIC DNA]</scope>
</reference>
<dbReference type="Gene3D" id="1.10.340.70">
    <property type="match status" value="1"/>
</dbReference>
<keyword evidence="4" id="KW-0540">Nuclease</keyword>
<dbReference type="InterPro" id="IPR050951">
    <property type="entry name" value="Retrovirus_Pol_polyprotein"/>
</dbReference>
<evidence type="ECO:0000259" key="17">
    <source>
        <dbReference type="PROSITE" id="PS50878"/>
    </source>
</evidence>
<keyword evidence="5" id="KW-0479">Metal-binding</keyword>
<dbReference type="InterPro" id="IPR043128">
    <property type="entry name" value="Rev_trsase/Diguanyl_cyclase"/>
</dbReference>
<evidence type="ECO:0000256" key="10">
    <source>
        <dbReference type="ARBA" id="ARBA00022908"/>
    </source>
</evidence>
<dbReference type="InterPro" id="IPR041588">
    <property type="entry name" value="Integrase_H2C2"/>
</dbReference>
<keyword evidence="20" id="KW-1185">Reference proteome</keyword>
<keyword evidence="15" id="KW-0511">Multifunctional enzyme</keyword>
<dbReference type="GO" id="GO:0003677">
    <property type="term" value="F:DNA binding"/>
    <property type="evidence" value="ECO:0007669"/>
    <property type="project" value="UniProtKB-KW"/>
</dbReference>
<dbReference type="Gene3D" id="3.10.10.10">
    <property type="entry name" value="HIV Type 1 Reverse Transcriptase, subunit A, domain 1"/>
    <property type="match status" value="1"/>
</dbReference>
<dbReference type="PANTHER" id="PTHR37984:SF5">
    <property type="entry name" value="PROTEIN NYNRIN-LIKE"/>
    <property type="match status" value="1"/>
</dbReference>
<evidence type="ECO:0008006" key="21">
    <source>
        <dbReference type="Google" id="ProtNLM"/>
    </source>
</evidence>
<dbReference type="Pfam" id="PF00665">
    <property type="entry name" value="rve"/>
    <property type="match status" value="1"/>
</dbReference>
<dbReference type="SUPFAM" id="SSF56672">
    <property type="entry name" value="DNA/RNA polymerases"/>
    <property type="match status" value="1"/>
</dbReference>
<keyword evidence="13" id="KW-0238">DNA-binding</keyword>
<dbReference type="GO" id="GO:0003887">
    <property type="term" value="F:DNA-directed DNA polymerase activity"/>
    <property type="evidence" value="ECO:0007669"/>
    <property type="project" value="UniProtKB-KW"/>
</dbReference>
<dbReference type="Pfam" id="PF00078">
    <property type="entry name" value="RVT_1"/>
    <property type="match status" value="1"/>
</dbReference>
<evidence type="ECO:0000256" key="12">
    <source>
        <dbReference type="ARBA" id="ARBA00022932"/>
    </source>
</evidence>
<dbReference type="SUPFAM" id="SSF53098">
    <property type="entry name" value="Ribonuclease H-like"/>
    <property type="match status" value="1"/>
</dbReference>
<dbReference type="PROSITE" id="PS50878">
    <property type="entry name" value="RT_POL"/>
    <property type="match status" value="1"/>
</dbReference>
<dbReference type="GO" id="GO:0004190">
    <property type="term" value="F:aspartic-type endopeptidase activity"/>
    <property type="evidence" value="ECO:0007669"/>
    <property type="project" value="UniProtKB-KW"/>
</dbReference>
<keyword evidence="14" id="KW-0233">DNA recombination</keyword>
<dbReference type="Gene3D" id="3.30.70.270">
    <property type="match status" value="2"/>
</dbReference>
<sequence length="816" mass="94299">MKELMTQLQELLDNSFIQPSSSPWGAPVLFVKKKDGSMRMCIDHRELNKATVKNKYPLPRIDDLFDQLQGSSYFSKIDLRSGYHQLKVREQDIEKTAFRIRYGHYEFLVMSFGLTNAPAAFMDLMNRVCKPFLDKSVIVFIDDILIYSRSQEEHGKHLREVLEVLKKEKLYAKFSKCDFWIREVQFLGHVVNQEGIMVDPAKIEAVMKWERPKSPTEIRSFLGLVGYYRRFIQGFSSIAAPLTALTHKGATYQWSEKHEEAFEKLNKKLCEAPILSLPDGVEDFAVYSDASGVGLGCVLTQREKVIAYASRQLKEHETNYPTHDLELAAATTLARITKDYDCEILYHPGKANVVADALSRKVNLERKRPRALRIEVVSTIVESIKKAQEEASEKNDRKEERLGRTLVFGTNRQGLKVIQDRIWVPKTGGIRDLLMEEAHKTMYSIHPGSTKMYRDLKPYYWWPTMKLNVAKYVAECVTCARVKAQHHKPYESLEPLPVPMGKREDITMDFVTKLPRTKNGHDMIWVAVDRFTKSAHFIAANERWSMDKLANSYVKKIVRLHGVPLTIVSDRDSRFTSRFWRSLQEELGTKLCLSTAYHPQTDGRSERTIQTLEDILIACTLEFQGNWDEHLPLVEFSYNNSFHSSINMAPYQALYRQKCRTPSCWLEAGEKQFMGPELVHETAEKLKVIRERMLAAHDRQKSYADKKRPPMTFEVGDSVVLKVSPWKGLIRFGKRGKLSPRFIGPFKVFQKIGNQAYKLELPEELDGIHNTFHVCYLREFTGEVPDIIPISELRMDENKRPTEEPEAIVDRKTKKL</sequence>
<evidence type="ECO:0000256" key="16">
    <source>
        <dbReference type="SAM" id="MobiDB-lite"/>
    </source>
</evidence>
<keyword evidence="11" id="KW-0695">RNA-directed DNA polymerase</keyword>
<evidence type="ECO:0000256" key="4">
    <source>
        <dbReference type="ARBA" id="ARBA00022722"/>
    </source>
</evidence>
<name>A0AAU9MNA3_9ASTR</name>
<dbReference type="EMBL" id="CAKMRJ010002223">
    <property type="protein sequence ID" value="CAH1427775.1"/>
    <property type="molecule type" value="Genomic_DNA"/>
</dbReference>